<dbReference type="GO" id="GO:0016705">
    <property type="term" value="F:oxidoreductase activity, acting on paired donors, with incorporation or reduction of molecular oxygen"/>
    <property type="evidence" value="ECO:0007669"/>
    <property type="project" value="InterPro"/>
</dbReference>
<organism evidence="6 7">
    <name type="scientific">Entomortierella chlamydospora</name>
    <dbReference type="NCBI Taxonomy" id="101097"/>
    <lineage>
        <taxon>Eukaryota</taxon>
        <taxon>Fungi</taxon>
        <taxon>Fungi incertae sedis</taxon>
        <taxon>Mucoromycota</taxon>
        <taxon>Mortierellomycotina</taxon>
        <taxon>Mortierellomycetes</taxon>
        <taxon>Mortierellales</taxon>
        <taxon>Mortierellaceae</taxon>
        <taxon>Entomortierella</taxon>
    </lineage>
</organism>
<dbReference type="EMBL" id="JAAAID010002979">
    <property type="protein sequence ID" value="KAG0002081.1"/>
    <property type="molecule type" value="Genomic_DNA"/>
</dbReference>
<name>A0A9P6MIE4_9FUNG</name>
<dbReference type="GO" id="GO:0004497">
    <property type="term" value="F:monooxygenase activity"/>
    <property type="evidence" value="ECO:0007669"/>
    <property type="project" value="InterPro"/>
</dbReference>
<dbReference type="InterPro" id="IPR002403">
    <property type="entry name" value="Cyt_P450_E_grp-IV"/>
</dbReference>
<comment type="cofactor">
    <cofactor evidence="1 5">
        <name>heme</name>
        <dbReference type="ChEBI" id="CHEBI:30413"/>
    </cofactor>
</comment>
<dbReference type="InterPro" id="IPR001128">
    <property type="entry name" value="Cyt_P450"/>
</dbReference>
<dbReference type="PANTHER" id="PTHR24291">
    <property type="entry name" value="CYTOCHROME P450 FAMILY 4"/>
    <property type="match status" value="1"/>
</dbReference>
<comment type="caution">
    <text evidence="6">The sequence shown here is derived from an EMBL/GenBank/DDBJ whole genome shotgun (WGS) entry which is preliminary data.</text>
</comment>
<sequence length="154" mass="17558">ELLRYIPPVPMTSRVAAQDDNILGYDIPKGTQIFIAPATLHKLKSVYGEDAEEFNPERWIDPATSPDGLKTNTKFVTPDMHWAYQPFLTGPRSCIGSKFALIETKILMYYILTQLEFYSVPDFKFRKAARITTRPLPGMNLIVKRYNGDLTAKE</sequence>
<gene>
    <name evidence="6" type="ORF">BGZ80_006027</name>
</gene>
<evidence type="ECO:0000256" key="3">
    <source>
        <dbReference type="ARBA" id="ARBA00022723"/>
    </source>
</evidence>
<keyword evidence="4 5" id="KW-0408">Iron</keyword>
<dbReference type="AlphaFoldDB" id="A0A9P6MIE4"/>
<evidence type="ECO:0000313" key="6">
    <source>
        <dbReference type="EMBL" id="KAG0002081.1"/>
    </source>
</evidence>
<evidence type="ECO:0000256" key="5">
    <source>
        <dbReference type="PIRSR" id="PIRSR602403-1"/>
    </source>
</evidence>
<feature type="non-terminal residue" evidence="6">
    <location>
        <position position="1"/>
    </location>
</feature>
<keyword evidence="7" id="KW-1185">Reference proteome</keyword>
<dbReference type="GO" id="GO:0020037">
    <property type="term" value="F:heme binding"/>
    <property type="evidence" value="ECO:0007669"/>
    <property type="project" value="InterPro"/>
</dbReference>
<dbReference type="Proteomes" id="UP000703661">
    <property type="component" value="Unassembled WGS sequence"/>
</dbReference>
<evidence type="ECO:0008006" key="8">
    <source>
        <dbReference type="Google" id="ProtNLM"/>
    </source>
</evidence>
<keyword evidence="3 5" id="KW-0479">Metal-binding</keyword>
<dbReference type="SUPFAM" id="SSF48264">
    <property type="entry name" value="Cytochrome P450"/>
    <property type="match status" value="1"/>
</dbReference>
<dbReference type="Pfam" id="PF00067">
    <property type="entry name" value="p450"/>
    <property type="match status" value="1"/>
</dbReference>
<dbReference type="InterPro" id="IPR050196">
    <property type="entry name" value="Cytochrome_P450_Monoox"/>
</dbReference>
<dbReference type="PRINTS" id="PR00465">
    <property type="entry name" value="EP450IV"/>
</dbReference>
<dbReference type="Gene3D" id="1.10.630.10">
    <property type="entry name" value="Cytochrome P450"/>
    <property type="match status" value="1"/>
</dbReference>
<dbReference type="PANTHER" id="PTHR24291:SF175">
    <property type="entry name" value="CYTOCHROME P450"/>
    <property type="match status" value="1"/>
</dbReference>
<comment type="similarity">
    <text evidence="2">Belongs to the cytochrome P450 family.</text>
</comment>
<evidence type="ECO:0000313" key="7">
    <source>
        <dbReference type="Proteomes" id="UP000703661"/>
    </source>
</evidence>
<evidence type="ECO:0000256" key="1">
    <source>
        <dbReference type="ARBA" id="ARBA00001971"/>
    </source>
</evidence>
<evidence type="ECO:0000256" key="4">
    <source>
        <dbReference type="ARBA" id="ARBA00023004"/>
    </source>
</evidence>
<proteinExistence type="inferred from homology"/>
<protein>
    <recommendedName>
        <fullName evidence="8">Cytochrome P450</fullName>
    </recommendedName>
</protein>
<reference evidence="6" key="1">
    <citation type="journal article" date="2020" name="Fungal Divers.">
        <title>Resolving the Mortierellaceae phylogeny through synthesis of multi-gene phylogenetics and phylogenomics.</title>
        <authorList>
            <person name="Vandepol N."/>
            <person name="Liber J."/>
            <person name="Desiro A."/>
            <person name="Na H."/>
            <person name="Kennedy M."/>
            <person name="Barry K."/>
            <person name="Grigoriev I.V."/>
            <person name="Miller A.N."/>
            <person name="O'Donnell K."/>
            <person name="Stajich J.E."/>
            <person name="Bonito G."/>
        </authorList>
    </citation>
    <scope>NUCLEOTIDE SEQUENCE</scope>
    <source>
        <strain evidence="6">NRRL 2769</strain>
    </source>
</reference>
<evidence type="ECO:0000256" key="2">
    <source>
        <dbReference type="ARBA" id="ARBA00010617"/>
    </source>
</evidence>
<dbReference type="GO" id="GO:0005506">
    <property type="term" value="F:iron ion binding"/>
    <property type="evidence" value="ECO:0007669"/>
    <property type="project" value="InterPro"/>
</dbReference>
<feature type="binding site" description="axial binding residue" evidence="5">
    <location>
        <position position="94"/>
    </location>
    <ligand>
        <name>heme</name>
        <dbReference type="ChEBI" id="CHEBI:30413"/>
    </ligand>
    <ligandPart>
        <name>Fe</name>
        <dbReference type="ChEBI" id="CHEBI:18248"/>
    </ligandPart>
</feature>
<accession>A0A9P6MIE4</accession>
<dbReference type="InterPro" id="IPR036396">
    <property type="entry name" value="Cyt_P450_sf"/>
</dbReference>
<keyword evidence="5" id="KW-0349">Heme</keyword>